<evidence type="ECO:0000313" key="5">
    <source>
        <dbReference type="Proteomes" id="UP000294599"/>
    </source>
</evidence>
<comment type="caution">
    <text evidence="4">The sequence shown here is derived from an EMBL/GenBank/DDBJ whole genome shotgun (WGS) entry which is preliminary data.</text>
</comment>
<feature type="domain" description="Beta-Casp" evidence="3">
    <location>
        <begin position="253"/>
        <end position="378"/>
    </location>
</feature>
<dbReference type="CDD" id="cd16295">
    <property type="entry name" value="TTHA0252-CPSF-like_MBL-fold"/>
    <property type="match status" value="1"/>
</dbReference>
<dbReference type="InterPro" id="IPR050698">
    <property type="entry name" value="MBL"/>
</dbReference>
<keyword evidence="5" id="KW-1185">Reference proteome</keyword>
<evidence type="ECO:0000259" key="2">
    <source>
        <dbReference type="SMART" id="SM00849"/>
    </source>
</evidence>
<feature type="domain" description="Metallo-beta-lactamase" evidence="2">
    <location>
        <begin position="13"/>
        <end position="237"/>
    </location>
</feature>
<gene>
    <name evidence="4" type="ORF">EDC25_1112</name>
</gene>
<dbReference type="Proteomes" id="UP000294599">
    <property type="component" value="Unassembled WGS sequence"/>
</dbReference>
<protein>
    <submittedName>
        <fullName evidence="4">Metallo-beta-lactamase family protein</fullName>
    </submittedName>
</protein>
<dbReference type="PANTHER" id="PTHR11203">
    <property type="entry name" value="CLEAVAGE AND POLYADENYLATION SPECIFICITY FACTOR FAMILY MEMBER"/>
    <property type="match status" value="1"/>
</dbReference>
<dbReference type="InterPro" id="IPR036866">
    <property type="entry name" value="RibonucZ/Hydroxyglut_hydro"/>
</dbReference>
<dbReference type="GO" id="GO:0004521">
    <property type="term" value="F:RNA endonuclease activity"/>
    <property type="evidence" value="ECO:0007669"/>
    <property type="project" value="TreeGrafter"/>
</dbReference>
<dbReference type="Pfam" id="PF07521">
    <property type="entry name" value="RMMBL"/>
    <property type="match status" value="1"/>
</dbReference>
<reference evidence="4 5" key="1">
    <citation type="submission" date="2019-03" db="EMBL/GenBank/DDBJ databases">
        <title>Genomic Encyclopedia of Type Strains, Phase IV (KMG-IV): sequencing the most valuable type-strain genomes for metagenomic binning, comparative biology and taxonomic classification.</title>
        <authorList>
            <person name="Goeker M."/>
        </authorList>
    </citation>
    <scope>NUCLEOTIDE SEQUENCE [LARGE SCALE GENOMIC DNA]</scope>
    <source>
        <strain evidence="4 5">DSM 21944</strain>
    </source>
</reference>
<dbReference type="SMART" id="SM01027">
    <property type="entry name" value="Beta-Casp"/>
    <property type="match status" value="1"/>
</dbReference>
<dbReference type="InterPro" id="IPR011108">
    <property type="entry name" value="RMMBL"/>
</dbReference>
<proteinExistence type="predicted"/>
<accession>A0A4R3LCN0</accession>
<name>A0A4R3LCN0_9GAMM</name>
<dbReference type="Gene3D" id="3.60.15.10">
    <property type="entry name" value="Ribonuclease Z/Hydroxyacylglutathione hydrolase-like"/>
    <property type="match status" value="1"/>
</dbReference>
<evidence type="ECO:0000313" key="4">
    <source>
        <dbReference type="EMBL" id="TCS97723.1"/>
    </source>
</evidence>
<evidence type="ECO:0000259" key="3">
    <source>
        <dbReference type="SMART" id="SM01027"/>
    </source>
</evidence>
<dbReference type="OrthoDB" id="9803916at2"/>
<dbReference type="InterPro" id="IPR022712">
    <property type="entry name" value="Beta_Casp"/>
</dbReference>
<dbReference type="AlphaFoldDB" id="A0A4R3LCN0"/>
<keyword evidence="1" id="KW-0378">Hydrolase</keyword>
<dbReference type="Gene3D" id="3.40.50.10890">
    <property type="match status" value="1"/>
</dbReference>
<sequence length="462" mass="50782">MELTYCGAAGVVTGSCHHLRIGRQQLLLDCGLFQGGREEEARNIQPFPFDPRAIDAVVLSHAHLDHCGRLPLLVRRGFDGPIYSHPASIDLVRVLLKDAAYLEQADVERENRKRARRGEKQLKPLFDLADVEAVMARMRPLQFNAADEVLPGVAATLLPAGHILGAASVVLDVHDAGRRKRVVFSGDLGPSDTTLLRNPAPPDSADLVLLESTYGDRNHRSRSETLQEIGSVLEAAWEAGGNLLVPAFAIGRTQEVLALFASHRHEWNLDRWRIFVDSPMAIQATGIHLRHADLFNDEAQAFMAGRSLRELLPNLHETPEAAQSMQLNNIRRGAIILAGAGMCTGGRILHHLRHNLWRSQTQVMIIGYQSEGTLGRRLVDRAEVVRIYGEDVRVQAGIHTVGGLSAHAGQDELVKWYGSIGGRPPVHLVHGEKRGRDGLAARLNHDYGVIARMPGHGEVITL</sequence>
<dbReference type="InterPro" id="IPR001279">
    <property type="entry name" value="Metallo-B-lactamas"/>
</dbReference>
<dbReference type="PANTHER" id="PTHR11203:SF37">
    <property type="entry name" value="INTEGRATOR COMPLEX SUBUNIT 11"/>
    <property type="match status" value="1"/>
</dbReference>
<dbReference type="SMART" id="SM00849">
    <property type="entry name" value="Lactamase_B"/>
    <property type="match status" value="1"/>
</dbReference>
<dbReference type="EMBL" id="SMAF01000011">
    <property type="protein sequence ID" value="TCS97723.1"/>
    <property type="molecule type" value="Genomic_DNA"/>
</dbReference>
<dbReference type="SUPFAM" id="SSF56281">
    <property type="entry name" value="Metallo-hydrolase/oxidoreductase"/>
    <property type="match status" value="1"/>
</dbReference>
<dbReference type="Pfam" id="PF10996">
    <property type="entry name" value="Beta-Casp"/>
    <property type="match status" value="1"/>
</dbReference>
<dbReference type="GO" id="GO:0016787">
    <property type="term" value="F:hydrolase activity"/>
    <property type="evidence" value="ECO:0007669"/>
    <property type="project" value="UniProtKB-KW"/>
</dbReference>
<evidence type="ECO:0000256" key="1">
    <source>
        <dbReference type="ARBA" id="ARBA00022801"/>
    </source>
</evidence>
<organism evidence="4 5">
    <name type="scientific">Pseudofulvimonas gallinarii</name>
    <dbReference type="NCBI Taxonomy" id="634155"/>
    <lineage>
        <taxon>Bacteria</taxon>
        <taxon>Pseudomonadati</taxon>
        <taxon>Pseudomonadota</taxon>
        <taxon>Gammaproteobacteria</taxon>
        <taxon>Lysobacterales</taxon>
        <taxon>Rhodanobacteraceae</taxon>
        <taxon>Pseudofulvimonas</taxon>
    </lineage>
</organism>
<dbReference type="Pfam" id="PF00753">
    <property type="entry name" value="Lactamase_B"/>
    <property type="match status" value="1"/>
</dbReference>
<dbReference type="RefSeq" id="WP_132577421.1">
    <property type="nucleotide sequence ID" value="NZ_JBHLWF010000022.1"/>
</dbReference>